<evidence type="ECO:0000256" key="5">
    <source>
        <dbReference type="SAM" id="MobiDB-lite"/>
    </source>
</evidence>
<organism evidence="8 9">
    <name type="scientific">Plakobranchus ocellatus</name>
    <dbReference type="NCBI Taxonomy" id="259542"/>
    <lineage>
        <taxon>Eukaryota</taxon>
        <taxon>Metazoa</taxon>
        <taxon>Spiralia</taxon>
        <taxon>Lophotrochozoa</taxon>
        <taxon>Mollusca</taxon>
        <taxon>Gastropoda</taxon>
        <taxon>Heterobranchia</taxon>
        <taxon>Euthyneura</taxon>
        <taxon>Panpulmonata</taxon>
        <taxon>Sacoglossa</taxon>
        <taxon>Placobranchoidea</taxon>
        <taxon>Plakobranchidae</taxon>
        <taxon>Plakobranchus</taxon>
    </lineage>
</organism>
<dbReference type="Pfam" id="PF00001">
    <property type="entry name" value="7tm_1"/>
    <property type="match status" value="1"/>
</dbReference>
<evidence type="ECO:0000256" key="4">
    <source>
        <dbReference type="ARBA" id="ARBA00023136"/>
    </source>
</evidence>
<feature type="region of interest" description="Disordered" evidence="5">
    <location>
        <begin position="287"/>
        <end position="307"/>
    </location>
</feature>
<sequence length="424" mass="47673">LLEPPSTEVAGGGARTADKRVSADLKAGSICQLYHQDPLTLRTKPADMMNSTAAESGTGYSLLLDSSLVLFFVYVWFCIVLFGLTSNTINIVVFARMGLKDNVTITLLFLSVSDLIHLALYCPSMVARYILTEKTTHVWPFDPYILLASTKIYCYLFYDYSSFVSVFLAVVRCLCVAKPLAFKSMITKARTLFCLVAIFLITVIMRVPMFTVFRMTTVIRPSTNASFTKLFLSSDYFKVHQVNDILNKNILSWLAYSTVVVCVIILLYKLREAAKFRRSLATSIPEQSKGASEGSNEKSSELSDPDMATLDTMNKTQVSESTTSKSKNMISQKMSAKDLQVAQSVTLICIIFIFSQLPFQVAAIYRLVEPEFDNNRRYDALYKLSTFITNTCGLLNASINIFVYVTYNSKFRENFLPMIFTKTK</sequence>
<evidence type="ECO:0000259" key="7">
    <source>
        <dbReference type="PROSITE" id="PS50262"/>
    </source>
</evidence>
<keyword evidence="8" id="KW-0675">Receptor</keyword>
<accession>A0AAV3YMR2</accession>
<feature type="transmembrane region" description="Helical" evidence="6">
    <location>
        <begin position="250"/>
        <end position="268"/>
    </location>
</feature>
<evidence type="ECO:0000256" key="6">
    <source>
        <dbReference type="SAM" id="Phobius"/>
    </source>
</evidence>
<dbReference type="Proteomes" id="UP000735302">
    <property type="component" value="Unassembled WGS sequence"/>
</dbReference>
<dbReference type="PROSITE" id="PS50262">
    <property type="entry name" value="G_PROTEIN_RECEP_F1_2"/>
    <property type="match status" value="1"/>
</dbReference>
<feature type="transmembrane region" description="Helical" evidence="6">
    <location>
        <begin position="107"/>
        <end position="131"/>
    </location>
</feature>
<evidence type="ECO:0000313" key="9">
    <source>
        <dbReference type="Proteomes" id="UP000735302"/>
    </source>
</evidence>
<dbReference type="GO" id="GO:0016020">
    <property type="term" value="C:membrane"/>
    <property type="evidence" value="ECO:0007669"/>
    <property type="project" value="UniProtKB-SubCell"/>
</dbReference>
<dbReference type="InterPro" id="IPR052954">
    <property type="entry name" value="GPCR-Ligand_Int"/>
</dbReference>
<feature type="transmembrane region" description="Helical" evidence="6">
    <location>
        <begin position="192"/>
        <end position="213"/>
    </location>
</feature>
<name>A0AAV3YMR2_9GAST</name>
<comment type="caution">
    <text evidence="8">The sequence shown here is derived from an EMBL/GenBank/DDBJ whole genome shotgun (WGS) entry which is preliminary data.</text>
</comment>
<gene>
    <name evidence="8" type="ORF">PoB_001090000</name>
</gene>
<comment type="subcellular location">
    <subcellularLocation>
        <location evidence="1">Membrane</location>
    </subcellularLocation>
</comment>
<dbReference type="Gene3D" id="1.20.1070.10">
    <property type="entry name" value="Rhodopsin 7-helix transmembrane proteins"/>
    <property type="match status" value="1"/>
</dbReference>
<proteinExistence type="predicted"/>
<evidence type="ECO:0000256" key="1">
    <source>
        <dbReference type="ARBA" id="ARBA00004370"/>
    </source>
</evidence>
<feature type="non-terminal residue" evidence="8">
    <location>
        <position position="1"/>
    </location>
</feature>
<dbReference type="PANTHER" id="PTHR46641:SF2">
    <property type="entry name" value="FMRFAMIDE RECEPTOR"/>
    <property type="match status" value="1"/>
</dbReference>
<dbReference type="AlphaFoldDB" id="A0AAV3YMR2"/>
<evidence type="ECO:0000313" key="8">
    <source>
        <dbReference type="EMBL" id="GFN84394.1"/>
    </source>
</evidence>
<dbReference type="PRINTS" id="PR00237">
    <property type="entry name" value="GPCRRHODOPSN"/>
</dbReference>
<feature type="domain" description="G-protein coupled receptors family 1 profile" evidence="7">
    <location>
        <begin position="86"/>
        <end position="404"/>
    </location>
</feature>
<protein>
    <submittedName>
        <fullName evidence="8">Chemosensory receptor c</fullName>
    </submittedName>
</protein>
<keyword evidence="2 6" id="KW-0812">Transmembrane</keyword>
<evidence type="ECO:0000256" key="3">
    <source>
        <dbReference type="ARBA" id="ARBA00022989"/>
    </source>
</evidence>
<dbReference type="PANTHER" id="PTHR46641">
    <property type="entry name" value="FMRFAMIDE RECEPTOR-RELATED"/>
    <property type="match status" value="1"/>
</dbReference>
<feature type="transmembrane region" description="Helical" evidence="6">
    <location>
        <begin position="341"/>
        <end position="367"/>
    </location>
</feature>
<keyword evidence="9" id="KW-1185">Reference proteome</keyword>
<keyword evidence="3 6" id="KW-1133">Transmembrane helix</keyword>
<dbReference type="GO" id="GO:0004930">
    <property type="term" value="F:G protein-coupled receptor activity"/>
    <property type="evidence" value="ECO:0007669"/>
    <property type="project" value="InterPro"/>
</dbReference>
<dbReference type="EMBL" id="BLXT01001317">
    <property type="protein sequence ID" value="GFN84394.1"/>
    <property type="molecule type" value="Genomic_DNA"/>
</dbReference>
<dbReference type="InterPro" id="IPR000276">
    <property type="entry name" value="GPCR_Rhodpsn"/>
</dbReference>
<dbReference type="SUPFAM" id="SSF81321">
    <property type="entry name" value="Family A G protein-coupled receptor-like"/>
    <property type="match status" value="1"/>
</dbReference>
<keyword evidence="4 6" id="KW-0472">Membrane</keyword>
<evidence type="ECO:0000256" key="2">
    <source>
        <dbReference type="ARBA" id="ARBA00022692"/>
    </source>
</evidence>
<feature type="transmembrane region" description="Helical" evidence="6">
    <location>
        <begin position="387"/>
        <end position="407"/>
    </location>
</feature>
<dbReference type="InterPro" id="IPR017452">
    <property type="entry name" value="GPCR_Rhodpsn_7TM"/>
</dbReference>
<feature type="transmembrane region" description="Helical" evidence="6">
    <location>
        <begin position="68"/>
        <end position="95"/>
    </location>
</feature>
<reference evidence="8 9" key="1">
    <citation type="journal article" date="2021" name="Elife">
        <title>Chloroplast acquisition without the gene transfer in kleptoplastic sea slugs, Plakobranchus ocellatus.</title>
        <authorList>
            <person name="Maeda T."/>
            <person name="Takahashi S."/>
            <person name="Yoshida T."/>
            <person name="Shimamura S."/>
            <person name="Takaki Y."/>
            <person name="Nagai Y."/>
            <person name="Toyoda A."/>
            <person name="Suzuki Y."/>
            <person name="Arimoto A."/>
            <person name="Ishii H."/>
            <person name="Satoh N."/>
            <person name="Nishiyama T."/>
            <person name="Hasebe M."/>
            <person name="Maruyama T."/>
            <person name="Minagawa J."/>
            <person name="Obokata J."/>
            <person name="Shigenobu S."/>
        </authorList>
    </citation>
    <scope>NUCLEOTIDE SEQUENCE [LARGE SCALE GENOMIC DNA]</scope>
</reference>
<feature type="transmembrane region" description="Helical" evidence="6">
    <location>
        <begin position="160"/>
        <end position="180"/>
    </location>
</feature>